<dbReference type="Gene3D" id="3.40.640.10">
    <property type="entry name" value="Type I PLP-dependent aspartate aminotransferase-like (Major domain)"/>
    <property type="match status" value="1"/>
</dbReference>
<evidence type="ECO:0000259" key="6">
    <source>
        <dbReference type="Pfam" id="PF00266"/>
    </source>
</evidence>
<dbReference type="SUPFAM" id="SSF53383">
    <property type="entry name" value="PLP-dependent transferases"/>
    <property type="match status" value="1"/>
</dbReference>
<comment type="similarity">
    <text evidence="2 4">Belongs to the class-V pyridoxal-phosphate-dependent aminotransferase family.</text>
</comment>
<evidence type="ECO:0000313" key="7">
    <source>
        <dbReference type="EMBL" id="GAA1997330.1"/>
    </source>
</evidence>
<dbReference type="Proteomes" id="UP001501585">
    <property type="component" value="Unassembled WGS sequence"/>
</dbReference>
<dbReference type="InterPro" id="IPR024169">
    <property type="entry name" value="SP_NH2Trfase/AEP_transaminase"/>
</dbReference>
<dbReference type="Gene3D" id="3.90.1150.10">
    <property type="entry name" value="Aspartate Aminotransferase, domain 1"/>
    <property type="match status" value="1"/>
</dbReference>
<dbReference type="Pfam" id="PF00266">
    <property type="entry name" value="Aminotran_5"/>
    <property type="match status" value="1"/>
</dbReference>
<dbReference type="GO" id="GO:0008483">
    <property type="term" value="F:transaminase activity"/>
    <property type="evidence" value="ECO:0007669"/>
    <property type="project" value="UniProtKB-KW"/>
</dbReference>
<comment type="cofactor">
    <cofactor evidence="1 5">
        <name>pyridoxal 5'-phosphate</name>
        <dbReference type="ChEBI" id="CHEBI:597326"/>
    </cofactor>
</comment>
<evidence type="ECO:0000313" key="8">
    <source>
        <dbReference type="Proteomes" id="UP001501585"/>
    </source>
</evidence>
<dbReference type="PROSITE" id="PS00595">
    <property type="entry name" value="AA_TRANSFER_CLASS_5"/>
    <property type="match status" value="1"/>
</dbReference>
<dbReference type="PIRSF" id="PIRSF000524">
    <property type="entry name" value="SPT"/>
    <property type="match status" value="1"/>
</dbReference>
<comment type="caution">
    <text evidence="7">The sequence shown here is derived from an EMBL/GenBank/DDBJ whole genome shotgun (WGS) entry which is preliminary data.</text>
</comment>
<evidence type="ECO:0000256" key="3">
    <source>
        <dbReference type="ARBA" id="ARBA00022898"/>
    </source>
</evidence>
<name>A0ABN2T4P3_9ACTN</name>
<keyword evidence="8" id="KW-1185">Reference proteome</keyword>
<reference evidence="7 8" key="1">
    <citation type="journal article" date="2019" name="Int. J. Syst. Evol. Microbiol.">
        <title>The Global Catalogue of Microorganisms (GCM) 10K type strain sequencing project: providing services to taxonomists for standard genome sequencing and annotation.</title>
        <authorList>
            <consortium name="The Broad Institute Genomics Platform"/>
            <consortium name="The Broad Institute Genome Sequencing Center for Infectious Disease"/>
            <person name="Wu L."/>
            <person name="Ma J."/>
        </authorList>
    </citation>
    <scope>NUCLEOTIDE SEQUENCE [LARGE SCALE GENOMIC DNA]</scope>
    <source>
        <strain evidence="7 8">JCM 15313</strain>
    </source>
</reference>
<dbReference type="InterPro" id="IPR015424">
    <property type="entry name" value="PyrdxlP-dep_Trfase"/>
</dbReference>
<evidence type="ECO:0000256" key="1">
    <source>
        <dbReference type="ARBA" id="ARBA00001933"/>
    </source>
</evidence>
<dbReference type="PANTHER" id="PTHR21152">
    <property type="entry name" value="AMINOTRANSFERASE CLASS V"/>
    <property type="match status" value="1"/>
</dbReference>
<feature type="domain" description="Aminotransferase class V" evidence="6">
    <location>
        <begin position="35"/>
        <end position="334"/>
    </location>
</feature>
<sequence length="370" mass="39456">MIGMALSERILLGPGPSNPYPEATAGLAAPLLGHLDPEFIKLLDRTCDRLRATWGTTNPVTLPLSGTGSIGMEAAFANTVRPGDAVVVAVNGVFGVRMCEVASRYGAEVIRVDHTWGEPVDIERVLAAHPAPAIVAAVHAETSTGVQSDIAALGAALRAQSPETLLLADCVTSLAGIPVAIDEWGVDIAYSGTQKCLGVAPGLAPFTFSERAWERRVEVPPVWYLDLGLLGAYVHGTPGSGGRVYHHTAPTAMISSLDAALERIQNEGLDAITERHRTAGTRLQEGLQEMGLELFAKEGHRLPQLTSVRVPENVDSAKVRERLLNEYDIEIGAGVGDLASSIWRIGLMGHNARLDRAELVLAALRRVLER</sequence>
<dbReference type="InterPro" id="IPR015422">
    <property type="entry name" value="PyrdxlP-dep_Trfase_small"/>
</dbReference>
<gene>
    <name evidence="7" type="ORF">GCM10009799_25450</name>
</gene>
<accession>A0ABN2T4P3</accession>
<dbReference type="EMBL" id="BAAAPC010000009">
    <property type="protein sequence ID" value="GAA1997330.1"/>
    <property type="molecule type" value="Genomic_DNA"/>
</dbReference>
<dbReference type="InterPro" id="IPR020578">
    <property type="entry name" value="Aminotrans_V_PyrdxlP_BS"/>
</dbReference>
<evidence type="ECO:0000256" key="2">
    <source>
        <dbReference type="ARBA" id="ARBA00009236"/>
    </source>
</evidence>
<dbReference type="InterPro" id="IPR015421">
    <property type="entry name" value="PyrdxlP-dep_Trfase_major"/>
</dbReference>
<dbReference type="InterPro" id="IPR000192">
    <property type="entry name" value="Aminotrans_V_dom"/>
</dbReference>
<keyword evidence="7" id="KW-0032">Aminotransferase</keyword>
<protein>
    <submittedName>
        <fullName evidence="7">Alanine--glyoxylate aminotransferase family protein</fullName>
    </submittedName>
</protein>
<evidence type="ECO:0000256" key="5">
    <source>
        <dbReference type="RuleBase" id="RU004504"/>
    </source>
</evidence>
<dbReference type="PANTHER" id="PTHR21152:SF40">
    <property type="entry name" value="ALANINE--GLYOXYLATE AMINOTRANSFERASE"/>
    <property type="match status" value="1"/>
</dbReference>
<keyword evidence="3" id="KW-0663">Pyridoxal phosphate</keyword>
<organism evidence="7 8">
    <name type="scientific">Nocardiopsis rhodophaea</name>
    <dbReference type="NCBI Taxonomy" id="280238"/>
    <lineage>
        <taxon>Bacteria</taxon>
        <taxon>Bacillati</taxon>
        <taxon>Actinomycetota</taxon>
        <taxon>Actinomycetes</taxon>
        <taxon>Streptosporangiales</taxon>
        <taxon>Nocardiopsidaceae</taxon>
        <taxon>Nocardiopsis</taxon>
    </lineage>
</organism>
<proteinExistence type="inferred from homology"/>
<evidence type="ECO:0000256" key="4">
    <source>
        <dbReference type="RuleBase" id="RU004075"/>
    </source>
</evidence>
<keyword evidence="7" id="KW-0808">Transferase</keyword>